<feature type="chain" id="PRO_5043349110" description="Prokineticin domain-containing protein" evidence="1">
    <location>
        <begin position="23"/>
        <end position="141"/>
    </location>
</feature>
<protein>
    <recommendedName>
        <fullName evidence="4">Prokineticin domain-containing protein</fullName>
    </recommendedName>
</protein>
<keyword evidence="1" id="KW-0732">Signal</keyword>
<proteinExistence type="predicted"/>
<evidence type="ECO:0000313" key="3">
    <source>
        <dbReference type="Proteomes" id="UP000735302"/>
    </source>
</evidence>
<evidence type="ECO:0008006" key="4">
    <source>
        <dbReference type="Google" id="ProtNLM"/>
    </source>
</evidence>
<name>A0AAV4CYK5_9GAST</name>
<reference evidence="2 3" key="1">
    <citation type="journal article" date="2021" name="Elife">
        <title>Chloroplast acquisition without the gene transfer in kleptoplastic sea slugs, Plakobranchus ocellatus.</title>
        <authorList>
            <person name="Maeda T."/>
            <person name="Takahashi S."/>
            <person name="Yoshida T."/>
            <person name="Shimamura S."/>
            <person name="Takaki Y."/>
            <person name="Nagai Y."/>
            <person name="Toyoda A."/>
            <person name="Suzuki Y."/>
            <person name="Arimoto A."/>
            <person name="Ishii H."/>
            <person name="Satoh N."/>
            <person name="Nishiyama T."/>
            <person name="Hasebe M."/>
            <person name="Maruyama T."/>
            <person name="Minagawa J."/>
            <person name="Obokata J."/>
            <person name="Shigenobu S."/>
        </authorList>
    </citation>
    <scope>NUCLEOTIDE SEQUENCE [LARGE SCALE GENOMIC DNA]</scope>
</reference>
<comment type="caution">
    <text evidence="2">The sequence shown here is derived from an EMBL/GenBank/DDBJ whole genome shotgun (WGS) entry which is preliminary data.</text>
</comment>
<evidence type="ECO:0000256" key="1">
    <source>
        <dbReference type="SAM" id="SignalP"/>
    </source>
</evidence>
<dbReference type="Proteomes" id="UP000735302">
    <property type="component" value="Unassembled WGS sequence"/>
</dbReference>
<organism evidence="2 3">
    <name type="scientific">Plakobranchus ocellatus</name>
    <dbReference type="NCBI Taxonomy" id="259542"/>
    <lineage>
        <taxon>Eukaryota</taxon>
        <taxon>Metazoa</taxon>
        <taxon>Spiralia</taxon>
        <taxon>Lophotrochozoa</taxon>
        <taxon>Mollusca</taxon>
        <taxon>Gastropoda</taxon>
        <taxon>Heterobranchia</taxon>
        <taxon>Euthyneura</taxon>
        <taxon>Panpulmonata</taxon>
        <taxon>Sacoglossa</taxon>
        <taxon>Placobranchoidea</taxon>
        <taxon>Plakobranchidae</taxon>
        <taxon>Plakobranchus</taxon>
    </lineage>
</organism>
<feature type="signal peptide" evidence="1">
    <location>
        <begin position="1"/>
        <end position="22"/>
    </location>
</feature>
<dbReference type="EMBL" id="BLXT01007159">
    <property type="protein sequence ID" value="GFO36919.1"/>
    <property type="molecule type" value="Genomic_DNA"/>
</dbReference>
<accession>A0AAV4CYK5</accession>
<keyword evidence="3" id="KW-1185">Reference proteome</keyword>
<gene>
    <name evidence="2" type="ORF">PoB_006342400</name>
</gene>
<sequence>MHFKVILLLGLVILISITEVPAQFLLDTTTHQDECKMDSDCAPTAAGGQCCMKVRDPNDGGRYLKCMPLGVEGSVCDLDGGRRGWDGVELDIPTEMNKLCQKTSAHQSIYGVVLRDKVLKFEATDMLHLVIWLKSYTFSFI</sequence>
<evidence type="ECO:0000313" key="2">
    <source>
        <dbReference type="EMBL" id="GFO36919.1"/>
    </source>
</evidence>
<dbReference type="AlphaFoldDB" id="A0AAV4CYK5"/>